<gene>
    <name evidence="2" type="ORF">A2973_02535</name>
</gene>
<sequence length="132" mass="14553">MDLYRDLILDHYKHPRNFGHLEKPDVVMEEGNVTCGDRISMEIKLKVKSPPAGEAGLKFKVIEAVRFNGEGCAISQASASMLTEKVKGMSAARVQKFSRKDIEDMLGTTLTPSRVKCAMLSLDILQKAVASI</sequence>
<feature type="domain" description="NIF system FeS cluster assembly NifU N-terminal" evidence="1">
    <location>
        <begin position="4"/>
        <end position="130"/>
    </location>
</feature>
<protein>
    <recommendedName>
        <fullName evidence="1">NIF system FeS cluster assembly NifU N-terminal domain-containing protein</fullName>
    </recommendedName>
</protein>
<evidence type="ECO:0000313" key="3">
    <source>
        <dbReference type="Proteomes" id="UP000176409"/>
    </source>
</evidence>
<organism evidence="2 3">
    <name type="scientific">Candidatus Gottesmanbacteria bacterium RIFCSPLOWO2_01_FULL_49_10</name>
    <dbReference type="NCBI Taxonomy" id="1798396"/>
    <lineage>
        <taxon>Bacteria</taxon>
        <taxon>Candidatus Gottesmaniibacteriota</taxon>
    </lineage>
</organism>
<name>A0A1F6B1X8_9BACT</name>
<comment type="caution">
    <text evidence="2">The sequence shown here is derived from an EMBL/GenBank/DDBJ whole genome shotgun (WGS) entry which is preliminary data.</text>
</comment>
<evidence type="ECO:0000259" key="1">
    <source>
        <dbReference type="Pfam" id="PF01592"/>
    </source>
</evidence>
<dbReference type="EMBL" id="MFJZ01000016">
    <property type="protein sequence ID" value="OGG30537.1"/>
    <property type="molecule type" value="Genomic_DNA"/>
</dbReference>
<dbReference type="InterPro" id="IPR002871">
    <property type="entry name" value="NIF_FeS_clus_asmbl_NifU_N"/>
</dbReference>
<dbReference type="Pfam" id="PF01592">
    <property type="entry name" value="NifU_N"/>
    <property type="match status" value="1"/>
</dbReference>
<proteinExistence type="predicted"/>
<dbReference type="GO" id="GO:0016226">
    <property type="term" value="P:iron-sulfur cluster assembly"/>
    <property type="evidence" value="ECO:0007669"/>
    <property type="project" value="InterPro"/>
</dbReference>
<dbReference type="PANTHER" id="PTHR10093">
    <property type="entry name" value="IRON-SULFUR CLUSTER ASSEMBLY ENZYME NIFU HOMOLOG"/>
    <property type="match status" value="1"/>
</dbReference>
<dbReference type="GO" id="GO:0051536">
    <property type="term" value="F:iron-sulfur cluster binding"/>
    <property type="evidence" value="ECO:0007669"/>
    <property type="project" value="InterPro"/>
</dbReference>
<dbReference type="Proteomes" id="UP000176409">
    <property type="component" value="Unassembled WGS sequence"/>
</dbReference>
<dbReference type="Gene3D" id="3.90.1010.10">
    <property type="match status" value="1"/>
</dbReference>
<dbReference type="CDD" id="cd06664">
    <property type="entry name" value="IscU_like"/>
    <property type="match status" value="1"/>
</dbReference>
<dbReference type="GO" id="GO:0005506">
    <property type="term" value="F:iron ion binding"/>
    <property type="evidence" value="ECO:0007669"/>
    <property type="project" value="InterPro"/>
</dbReference>
<dbReference type="SUPFAM" id="SSF82649">
    <property type="entry name" value="SufE/NifU"/>
    <property type="match status" value="1"/>
</dbReference>
<reference evidence="2 3" key="1">
    <citation type="journal article" date="2016" name="Nat. Commun.">
        <title>Thousands of microbial genomes shed light on interconnected biogeochemical processes in an aquifer system.</title>
        <authorList>
            <person name="Anantharaman K."/>
            <person name="Brown C.T."/>
            <person name="Hug L.A."/>
            <person name="Sharon I."/>
            <person name="Castelle C.J."/>
            <person name="Probst A.J."/>
            <person name="Thomas B.C."/>
            <person name="Singh A."/>
            <person name="Wilkins M.J."/>
            <person name="Karaoz U."/>
            <person name="Brodie E.L."/>
            <person name="Williams K.H."/>
            <person name="Hubbard S.S."/>
            <person name="Banfield J.F."/>
        </authorList>
    </citation>
    <scope>NUCLEOTIDE SEQUENCE [LARGE SCALE GENOMIC DNA]</scope>
</reference>
<evidence type="ECO:0000313" key="2">
    <source>
        <dbReference type="EMBL" id="OGG30537.1"/>
    </source>
</evidence>
<dbReference type="AlphaFoldDB" id="A0A1F6B1X8"/>
<accession>A0A1F6B1X8</accession>
<dbReference type="STRING" id="1798396.A2973_02535"/>